<dbReference type="RefSeq" id="WP_013705116.1">
    <property type="nucleotide sequence ID" value="NC_015388.1"/>
</dbReference>
<dbReference type="HOGENOM" id="CLU_2394895_0_0_7"/>
<evidence type="ECO:0000313" key="1">
    <source>
        <dbReference type="EMBL" id="AEB08003.1"/>
    </source>
</evidence>
<dbReference type="STRING" id="880072.Desac_0106"/>
<reference evidence="2" key="2">
    <citation type="submission" date="2011-03" db="EMBL/GenBank/DDBJ databases">
        <title>The complete genome of Desulfobacca acetoxidans DSM 11109.</title>
        <authorList>
            <consortium name="US DOE Joint Genome Institute (JGI-PGF)"/>
            <person name="Lucas S."/>
            <person name="Copeland A."/>
            <person name="Lapidus A."/>
            <person name="Bruce D."/>
            <person name="Goodwin L."/>
            <person name="Pitluck S."/>
            <person name="Peters L."/>
            <person name="Kyrpides N."/>
            <person name="Mavromatis K."/>
            <person name="Ivanova N."/>
            <person name="Ovchinnikova G."/>
            <person name="Teshima H."/>
            <person name="Detter J.C."/>
            <person name="Han C."/>
            <person name="Land M."/>
            <person name="Hauser L."/>
            <person name="Markowitz V."/>
            <person name="Cheng J.-F."/>
            <person name="Hugenholtz P."/>
            <person name="Woyke T."/>
            <person name="Wu D."/>
            <person name="Spring S."/>
            <person name="Schueler E."/>
            <person name="Brambilla E."/>
            <person name="Klenk H.-P."/>
            <person name="Eisen J.A."/>
        </authorList>
    </citation>
    <scope>NUCLEOTIDE SEQUENCE [LARGE SCALE GENOMIC DNA]</scope>
    <source>
        <strain evidence="2">ATCC 700848 / DSM 11109 / ASRB2</strain>
    </source>
</reference>
<keyword evidence="2" id="KW-1185">Reference proteome</keyword>
<organism evidence="1 2">
    <name type="scientific">Desulfobacca acetoxidans (strain ATCC 700848 / DSM 11109 / ASRB2)</name>
    <dbReference type="NCBI Taxonomy" id="880072"/>
    <lineage>
        <taxon>Bacteria</taxon>
        <taxon>Pseudomonadati</taxon>
        <taxon>Thermodesulfobacteriota</taxon>
        <taxon>Desulfobaccia</taxon>
        <taxon>Desulfobaccales</taxon>
        <taxon>Desulfobaccaceae</taxon>
        <taxon>Desulfobacca</taxon>
    </lineage>
</organism>
<evidence type="ECO:0008006" key="3">
    <source>
        <dbReference type="Google" id="ProtNLM"/>
    </source>
</evidence>
<name>F2NJ45_DESAR</name>
<dbReference type="AlphaFoldDB" id="F2NJ45"/>
<gene>
    <name evidence="1" type="ordered locus">Desac_0106</name>
</gene>
<dbReference type="KEGG" id="dao:Desac_0106"/>
<reference evidence="1 2" key="1">
    <citation type="journal article" date="2011" name="Stand. Genomic Sci.">
        <title>Complete genome sequence of the acetate-degrading sulfate reducer Desulfobacca acetoxidans type strain (ASRB2).</title>
        <authorList>
            <person name="Goker M."/>
            <person name="Teshima H."/>
            <person name="Lapidus A."/>
            <person name="Nolan M."/>
            <person name="Lucas S."/>
            <person name="Hammon N."/>
            <person name="Deshpande S."/>
            <person name="Cheng J.F."/>
            <person name="Tapia R."/>
            <person name="Han C."/>
            <person name="Goodwin L."/>
            <person name="Pitluck S."/>
            <person name="Huntemann M."/>
            <person name="Liolios K."/>
            <person name="Ivanova N."/>
            <person name="Pagani I."/>
            <person name="Mavromatis K."/>
            <person name="Ovchinikova G."/>
            <person name="Pati A."/>
            <person name="Chen A."/>
            <person name="Palaniappan K."/>
            <person name="Land M."/>
            <person name="Hauser L."/>
            <person name="Brambilla E.M."/>
            <person name="Rohde M."/>
            <person name="Spring S."/>
            <person name="Detter J.C."/>
            <person name="Woyke T."/>
            <person name="Bristow J."/>
            <person name="Eisen J.A."/>
            <person name="Markowitz V."/>
            <person name="Hugenholtz P."/>
            <person name="Kyrpides N.C."/>
            <person name="Klenk H.P."/>
        </authorList>
    </citation>
    <scope>NUCLEOTIDE SEQUENCE [LARGE SCALE GENOMIC DNA]</scope>
    <source>
        <strain evidence="2">ATCC 700848 / DSM 11109 / ASRB2</strain>
    </source>
</reference>
<protein>
    <recommendedName>
        <fullName evidence="3">PqqD family protein</fullName>
    </recommendedName>
</protein>
<accession>F2NJ45</accession>
<dbReference type="InterPro" id="IPR041881">
    <property type="entry name" value="PqqD_sf"/>
</dbReference>
<dbReference type="Gene3D" id="1.10.10.1150">
    <property type="entry name" value="Coenzyme PQQ synthesis protein D (PqqD)"/>
    <property type="match status" value="1"/>
</dbReference>
<dbReference type="Pfam" id="PF05402">
    <property type="entry name" value="PqqD"/>
    <property type="match status" value="1"/>
</dbReference>
<proteinExistence type="predicted"/>
<dbReference type="InterPro" id="IPR008792">
    <property type="entry name" value="PQQD"/>
</dbReference>
<dbReference type="Proteomes" id="UP000000483">
    <property type="component" value="Chromosome"/>
</dbReference>
<dbReference type="EMBL" id="CP002629">
    <property type="protein sequence ID" value="AEB08003.1"/>
    <property type="molecule type" value="Genomic_DNA"/>
</dbReference>
<sequence>MMTDSLFRYAIDNRKDFKIRDDGTNMFIYEYKKGIITELNETARYVWTLIDGNETQNISALYAERYGILIEHAEKDVTEVLEALVDTGILKRV</sequence>
<evidence type="ECO:0000313" key="2">
    <source>
        <dbReference type="Proteomes" id="UP000000483"/>
    </source>
</evidence>
<dbReference type="OrthoDB" id="5422590at2"/>